<dbReference type="Proteomes" id="UP000017836">
    <property type="component" value="Unassembled WGS sequence"/>
</dbReference>
<name>W1P9I8_AMBTC</name>
<sequence>MYGISTFWYRTLKRYWLRRGYKPLNSAIKESSNGGKRIESTTLGGKYRQGWKVGSIPRLQLNMKSCYSPKRALVRARDAYVNAMVGAASSSAYLSERGGGFCRKEVQRDQRFKFIADVEKKVLFELYSRSLRRREEDMV</sequence>
<dbReference type="PANTHER" id="PTHR33702">
    <property type="entry name" value="BNAA09G40010D PROTEIN"/>
    <property type="match status" value="1"/>
</dbReference>
<dbReference type="KEGG" id="atr:18432498"/>
<dbReference type="EMBL" id="KI394278">
    <property type="protein sequence ID" value="ERN04344.1"/>
    <property type="molecule type" value="Genomic_DNA"/>
</dbReference>
<organism evidence="1 2">
    <name type="scientific">Amborella trichopoda</name>
    <dbReference type="NCBI Taxonomy" id="13333"/>
    <lineage>
        <taxon>Eukaryota</taxon>
        <taxon>Viridiplantae</taxon>
        <taxon>Streptophyta</taxon>
        <taxon>Embryophyta</taxon>
        <taxon>Tracheophyta</taxon>
        <taxon>Spermatophyta</taxon>
        <taxon>Magnoliopsida</taxon>
        <taxon>Amborellales</taxon>
        <taxon>Amborellaceae</taxon>
        <taxon>Amborella</taxon>
    </lineage>
</organism>
<dbReference type="HOGENOM" id="CLU_1847826_0_0_1"/>
<evidence type="ECO:0000313" key="2">
    <source>
        <dbReference type="Proteomes" id="UP000017836"/>
    </source>
</evidence>
<keyword evidence="2" id="KW-1185">Reference proteome</keyword>
<reference evidence="2" key="1">
    <citation type="journal article" date="2013" name="Science">
        <title>The Amborella genome and the evolution of flowering plants.</title>
        <authorList>
            <consortium name="Amborella Genome Project"/>
        </authorList>
    </citation>
    <scope>NUCLEOTIDE SEQUENCE [LARGE SCALE GENOMIC DNA]</scope>
</reference>
<dbReference type="PANTHER" id="PTHR33702:SF5">
    <property type="entry name" value="OS01G0308600 PROTEIN"/>
    <property type="match status" value="1"/>
</dbReference>
<gene>
    <name evidence="1" type="ORF">AMTR_s00147p00031120</name>
</gene>
<evidence type="ECO:0000313" key="1">
    <source>
        <dbReference type="EMBL" id="ERN04344.1"/>
    </source>
</evidence>
<accession>W1P9I8</accession>
<proteinExistence type="predicted"/>
<dbReference type="AlphaFoldDB" id="W1P9I8"/>
<protein>
    <submittedName>
        <fullName evidence="1">Uncharacterized protein</fullName>
    </submittedName>
</protein>
<dbReference type="Gramene" id="ERN04344">
    <property type="protein sequence ID" value="ERN04344"/>
    <property type="gene ID" value="AMTR_s00147p00031120"/>
</dbReference>